<evidence type="ECO:0000313" key="3">
    <source>
        <dbReference type="Proteomes" id="UP000604765"/>
    </source>
</evidence>
<feature type="transmembrane region" description="Helical" evidence="1">
    <location>
        <begin position="31"/>
        <end position="52"/>
    </location>
</feature>
<dbReference type="Proteomes" id="UP000604765">
    <property type="component" value="Unassembled WGS sequence"/>
</dbReference>
<gene>
    <name evidence="2" type="ORF">YK48G_20510</name>
</gene>
<feature type="transmembrane region" description="Helical" evidence="1">
    <location>
        <begin position="133"/>
        <end position="152"/>
    </location>
</feature>
<keyword evidence="3" id="KW-1185">Reference proteome</keyword>
<organism evidence="2 3">
    <name type="scientific">Lentilactobacillus fungorum</name>
    <dbReference type="NCBI Taxonomy" id="2201250"/>
    <lineage>
        <taxon>Bacteria</taxon>
        <taxon>Bacillati</taxon>
        <taxon>Bacillota</taxon>
        <taxon>Bacilli</taxon>
        <taxon>Lactobacillales</taxon>
        <taxon>Lactobacillaceae</taxon>
        <taxon>Lentilactobacillus</taxon>
    </lineage>
</organism>
<keyword evidence="1" id="KW-0472">Membrane</keyword>
<evidence type="ECO:0008006" key="4">
    <source>
        <dbReference type="Google" id="ProtNLM"/>
    </source>
</evidence>
<evidence type="ECO:0000256" key="1">
    <source>
        <dbReference type="SAM" id="Phobius"/>
    </source>
</evidence>
<dbReference type="Pfam" id="PF11683">
    <property type="entry name" value="DUF3278"/>
    <property type="match status" value="1"/>
</dbReference>
<accession>A0ABQ3W2I6</accession>
<name>A0ABQ3W2I6_9LACO</name>
<sequence>MREGFLIKIMRYFFSIRGVLDERNRREINRIATNAFMFLWLYTAIANIAFIFLPQTKLPKSAFIGFAFLNLVIGWYGVSVYVSHGISKLKLNYQEVSVDDYPRAVRKAWQHGAWVGVVSGIVVYVMVANISGFISWTAIGLSLLIVLINWTMDAQREIGHIVKVK</sequence>
<feature type="transmembrane region" description="Helical" evidence="1">
    <location>
        <begin position="108"/>
        <end position="127"/>
    </location>
</feature>
<keyword evidence="1" id="KW-0812">Transmembrane</keyword>
<proteinExistence type="predicted"/>
<keyword evidence="1" id="KW-1133">Transmembrane helix</keyword>
<feature type="transmembrane region" description="Helical" evidence="1">
    <location>
        <begin position="64"/>
        <end position="87"/>
    </location>
</feature>
<comment type="caution">
    <text evidence="2">The sequence shown here is derived from an EMBL/GenBank/DDBJ whole genome shotgun (WGS) entry which is preliminary data.</text>
</comment>
<dbReference type="InterPro" id="IPR021697">
    <property type="entry name" value="DUF3278"/>
</dbReference>
<evidence type="ECO:0000313" key="2">
    <source>
        <dbReference type="EMBL" id="GHP14626.1"/>
    </source>
</evidence>
<dbReference type="EMBL" id="BNJR01000016">
    <property type="protein sequence ID" value="GHP14626.1"/>
    <property type="molecule type" value="Genomic_DNA"/>
</dbReference>
<reference evidence="2 3" key="1">
    <citation type="journal article" date="2021" name="Int. J. Syst. Evol. Microbiol.">
        <title>Lentilactobacillus fungorum sp. nov., isolated from spent mushroom substrates.</title>
        <authorList>
            <person name="Tohno M."/>
            <person name="Tanizawa Y."/>
            <person name="Kojima Y."/>
            <person name="Sakamoto M."/>
            <person name="Ohkuma M."/>
            <person name="Kobayashi H."/>
        </authorList>
    </citation>
    <scope>NUCLEOTIDE SEQUENCE [LARGE SCALE GENOMIC DNA]</scope>
    <source>
        <strain evidence="2 3">YK48G</strain>
    </source>
</reference>
<protein>
    <recommendedName>
        <fullName evidence="4">DUF3278 domain-containing protein</fullName>
    </recommendedName>
</protein>